<evidence type="ECO:0000256" key="2">
    <source>
        <dbReference type="ARBA" id="ARBA00022475"/>
    </source>
</evidence>
<dbReference type="PANTHER" id="PTHR47019:SF1">
    <property type="entry name" value="LIPID II FLIPPASE MURJ"/>
    <property type="match status" value="1"/>
</dbReference>
<keyword evidence="11" id="KW-1185">Reference proteome</keyword>
<feature type="transmembrane region" description="Helical" evidence="8">
    <location>
        <begin position="407"/>
        <end position="425"/>
    </location>
</feature>
<keyword evidence="3 8" id="KW-0812">Transmembrane</keyword>
<evidence type="ECO:0000256" key="7">
    <source>
        <dbReference type="ARBA" id="ARBA00023136"/>
    </source>
</evidence>
<organism evidence="10 11">
    <name type="scientific">Romboutsia sedimentorum</name>
    <dbReference type="NCBI Taxonomy" id="1368474"/>
    <lineage>
        <taxon>Bacteria</taxon>
        <taxon>Bacillati</taxon>
        <taxon>Bacillota</taxon>
        <taxon>Clostridia</taxon>
        <taxon>Peptostreptococcales</taxon>
        <taxon>Peptostreptococcaceae</taxon>
        <taxon>Romboutsia</taxon>
    </lineage>
</organism>
<dbReference type="HAMAP" id="MF_02078">
    <property type="entry name" value="MurJ_MviN"/>
    <property type="match status" value="1"/>
</dbReference>
<feature type="transmembrane region" description="Helical" evidence="8">
    <location>
        <begin position="307"/>
        <end position="329"/>
    </location>
</feature>
<dbReference type="Pfam" id="PF03023">
    <property type="entry name" value="MurJ"/>
    <property type="match status" value="1"/>
</dbReference>
<evidence type="ECO:0000313" key="11">
    <source>
        <dbReference type="Proteomes" id="UP001301012"/>
    </source>
</evidence>
<dbReference type="RefSeq" id="WP_284133115.1">
    <property type="nucleotide sequence ID" value="NZ_JASKYM010000006.1"/>
</dbReference>
<comment type="pathway">
    <text evidence="8">Cell wall biogenesis; peptidoglycan biosynthesis.</text>
</comment>
<evidence type="ECO:0000313" key="10">
    <source>
        <dbReference type="EMBL" id="MDK2564184.1"/>
    </source>
</evidence>
<evidence type="ECO:0000256" key="9">
    <source>
        <dbReference type="PIRNR" id="PIRNR002869"/>
    </source>
</evidence>
<evidence type="ECO:0000256" key="4">
    <source>
        <dbReference type="ARBA" id="ARBA00022960"/>
    </source>
</evidence>
<feature type="transmembrane region" description="Helical" evidence="8">
    <location>
        <begin position="468"/>
        <end position="489"/>
    </location>
</feature>
<reference evidence="10 11" key="1">
    <citation type="submission" date="2023-05" db="EMBL/GenBank/DDBJ databases">
        <title>Rombocin, a short stable natural nisin variant, displays selective antimicrobial activity against Listeria monocytogenes and employs dual mode of action to kill target bacterial strains.</title>
        <authorList>
            <person name="Wambui J."/>
            <person name="Stephan R."/>
            <person name="Kuipers O.P."/>
        </authorList>
    </citation>
    <scope>NUCLEOTIDE SEQUENCE [LARGE SCALE GENOMIC DNA]</scope>
    <source>
        <strain evidence="10 11">RC002</strain>
    </source>
</reference>
<feature type="transmembrane region" description="Helical" evidence="8">
    <location>
        <begin position="155"/>
        <end position="178"/>
    </location>
</feature>
<dbReference type="PRINTS" id="PR01806">
    <property type="entry name" value="VIRFACTRMVIN"/>
</dbReference>
<dbReference type="InterPro" id="IPR004268">
    <property type="entry name" value="MurJ"/>
</dbReference>
<dbReference type="PIRSF" id="PIRSF002869">
    <property type="entry name" value="MviN"/>
    <property type="match status" value="1"/>
</dbReference>
<evidence type="ECO:0000256" key="5">
    <source>
        <dbReference type="ARBA" id="ARBA00022984"/>
    </source>
</evidence>
<feature type="transmembrane region" description="Helical" evidence="8">
    <location>
        <begin position="44"/>
        <end position="66"/>
    </location>
</feature>
<sequence>MSNVVKSAFILFVATMISKVLGFFRDLVIGYVYGAGIVSDSYFAALNIMTIAFVSLLCVAIQSTYMPIYTSVESKEGKNKALKFTGNVINIIIIVSIFISIVGWFYTELIVKFFAAGFKGERLAITVQLTKIILFSVGIVCITYVLKSYLEIHDYFLITGLMPIPYNLSIIIAVLLSGKYGINMLAYGTVFAFFVQMIFLIPFCYKKKFKYKFNFSIKDKYIKQMGLAILPILVGASANQINSLVDKNLASTLPIGALSSLGYGYKLNIFVTGLFIATITSVIYPLFSKLGNSNNIKKLKMTLCSSINFVTLITMPISIGAFILAEPIVRILFEKGKFDASATIATSHVLAYYAIGMVATGFREVLVRVFYSLKDTKTPMKNSILCVAFNIIFNLILIKYLKAPGLALGSSISAILAAIFLMFNLRKKIGKLNGMSILLTIIKTFIAGIVMAIAVLFIFNRLNVINELLAFVVSVSIGAIVYGVLVLVLRVDSTDYIIDMLKSKLANR</sequence>
<dbReference type="CDD" id="cd13123">
    <property type="entry name" value="MATE_MurJ_like"/>
    <property type="match status" value="1"/>
</dbReference>
<gene>
    <name evidence="8 10" type="primary">murJ</name>
    <name evidence="10" type="ORF">QOZ84_11540</name>
</gene>
<comment type="function">
    <text evidence="8 9">Involved in peptidoglycan biosynthesis. Transports lipid-linked peptidoglycan precursors from the inner to the outer leaflet of the cytoplasmic membrane.</text>
</comment>
<keyword evidence="4 8" id="KW-0133">Cell shape</keyword>
<evidence type="ECO:0000256" key="8">
    <source>
        <dbReference type="HAMAP-Rule" id="MF_02078"/>
    </source>
</evidence>
<accession>A0ABT7EB76</accession>
<comment type="subcellular location">
    <subcellularLocation>
        <location evidence="1 8">Cell membrane</location>
        <topology evidence="1 8">Multi-pass membrane protein</topology>
    </subcellularLocation>
</comment>
<evidence type="ECO:0000256" key="6">
    <source>
        <dbReference type="ARBA" id="ARBA00022989"/>
    </source>
</evidence>
<dbReference type="Proteomes" id="UP001301012">
    <property type="component" value="Unassembled WGS sequence"/>
</dbReference>
<feature type="transmembrane region" description="Helical" evidence="8">
    <location>
        <begin position="226"/>
        <end position="245"/>
    </location>
</feature>
<keyword evidence="5 8" id="KW-0573">Peptidoglycan synthesis</keyword>
<protein>
    <recommendedName>
        <fullName evidence="8">Probable lipid II flippase MurJ</fullName>
    </recommendedName>
</protein>
<dbReference type="NCBIfam" id="TIGR01695">
    <property type="entry name" value="murJ_mviN"/>
    <property type="match status" value="1"/>
</dbReference>
<evidence type="ECO:0000256" key="1">
    <source>
        <dbReference type="ARBA" id="ARBA00004651"/>
    </source>
</evidence>
<keyword evidence="6 8" id="KW-1133">Transmembrane helix</keyword>
<feature type="transmembrane region" description="Helical" evidence="8">
    <location>
        <begin position="383"/>
        <end position="401"/>
    </location>
</feature>
<feature type="transmembrane region" description="Helical" evidence="8">
    <location>
        <begin position="265"/>
        <end position="287"/>
    </location>
</feature>
<comment type="caution">
    <text evidence="10">The sequence shown here is derived from an EMBL/GenBank/DDBJ whole genome shotgun (WGS) entry which is preliminary data.</text>
</comment>
<keyword evidence="8 9" id="KW-0961">Cell wall biogenesis/degradation</keyword>
<feature type="transmembrane region" description="Helical" evidence="8">
    <location>
        <begin position="87"/>
        <end position="106"/>
    </location>
</feature>
<feature type="transmembrane region" description="Helical" evidence="8">
    <location>
        <begin position="437"/>
        <end position="462"/>
    </location>
</feature>
<proteinExistence type="inferred from homology"/>
<feature type="transmembrane region" description="Helical" evidence="8">
    <location>
        <begin position="184"/>
        <end position="205"/>
    </location>
</feature>
<dbReference type="EMBL" id="JASKYM010000006">
    <property type="protein sequence ID" value="MDK2564184.1"/>
    <property type="molecule type" value="Genomic_DNA"/>
</dbReference>
<dbReference type="PANTHER" id="PTHR47019">
    <property type="entry name" value="LIPID II FLIPPASE MURJ"/>
    <property type="match status" value="1"/>
</dbReference>
<feature type="transmembrane region" description="Helical" evidence="8">
    <location>
        <begin position="7"/>
        <end position="24"/>
    </location>
</feature>
<comment type="similarity">
    <text evidence="8 9">Belongs to the MurJ/MviN family.</text>
</comment>
<evidence type="ECO:0000256" key="3">
    <source>
        <dbReference type="ARBA" id="ARBA00022692"/>
    </source>
</evidence>
<keyword evidence="7 8" id="KW-0472">Membrane</keyword>
<feature type="transmembrane region" description="Helical" evidence="8">
    <location>
        <begin position="126"/>
        <end position="146"/>
    </location>
</feature>
<dbReference type="InterPro" id="IPR051050">
    <property type="entry name" value="Lipid_II_flippase_MurJ/MviN"/>
</dbReference>
<keyword evidence="2 8" id="KW-1003">Cell membrane</keyword>
<feature type="transmembrane region" description="Helical" evidence="8">
    <location>
        <begin position="349"/>
        <end position="371"/>
    </location>
</feature>
<name>A0ABT7EB76_9FIRM</name>
<keyword evidence="8 9" id="KW-0813">Transport</keyword>